<dbReference type="Gene3D" id="3.40.50.620">
    <property type="entry name" value="HUPs"/>
    <property type="match status" value="1"/>
</dbReference>
<dbReference type="AlphaFoldDB" id="X0XA24"/>
<dbReference type="GO" id="GO:0004604">
    <property type="term" value="F:phosphoadenylyl-sulfate reductase (thioredoxin) activity"/>
    <property type="evidence" value="ECO:0007669"/>
    <property type="project" value="TreeGrafter"/>
</dbReference>
<dbReference type="GO" id="GO:0005737">
    <property type="term" value="C:cytoplasm"/>
    <property type="evidence" value="ECO:0007669"/>
    <property type="project" value="TreeGrafter"/>
</dbReference>
<accession>X0XA24</accession>
<dbReference type="InterPro" id="IPR014729">
    <property type="entry name" value="Rossmann-like_a/b/a_fold"/>
</dbReference>
<evidence type="ECO:0000313" key="4">
    <source>
        <dbReference type="EMBL" id="GAG33503.1"/>
    </source>
</evidence>
<dbReference type="EMBL" id="BARS01045506">
    <property type="protein sequence ID" value="GAG33503.1"/>
    <property type="molecule type" value="Genomic_DNA"/>
</dbReference>
<feature type="domain" description="Phosphoadenosine phosphosulphate reductase" evidence="3">
    <location>
        <begin position="2"/>
        <end position="85"/>
    </location>
</feature>
<feature type="non-terminal residue" evidence="4">
    <location>
        <position position="1"/>
    </location>
</feature>
<proteinExistence type="inferred from homology"/>
<dbReference type="GO" id="GO:0019379">
    <property type="term" value="P:sulfate assimilation, phosphoadenylyl sulfate reduction by phosphoadenylyl-sulfate reductase (thioredoxin)"/>
    <property type="evidence" value="ECO:0007669"/>
    <property type="project" value="TreeGrafter"/>
</dbReference>
<comment type="pathway">
    <text evidence="2">Sulfur metabolism; hydrogen sulfide biosynthesis; sulfite from sulfate.</text>
</comment>
<dbReference type="SUPFAM" id="SSF52402">
    <property type="entry name" value="Adenine nucleotide alpha hydrolases-like"/>
    <property type="match status" value="1"/>
</dbReference>
<evidence type="ECO:0000256" key="2">
    <source>
        <dbReference type="ARBA" id="ARBA00024327"/>
    </source>
</evidence>
<dbReference type="Pfam" id="PF01507">
    <property type="entry name" value="PAPS_reduct"/>
    <property type="match status" value="1"/>
</dbReference>
<comment type="similarity">
    <text evidence="1">Belongs to the PAPS reductase family. CysH subfamily.</text>
</comment>
<reference evidence="4" key="1">
    <citation type="journal article" date="2014" name="Front. Microbiol.">
        <title>High frequency of phylogenetically diverse reductive dehalogenase-homologous genes in deep subseafloor sedimentary metagenomes.</title>
        <authorList>
            <person name="Kawai M."/>
            <person name="Futagami T."/>
            <person name="Toyoda A."/>
            <person name="Takaki Y."/>
            <person name="Nishi S."/>
            <person name="Hori S."/>
            <person name="Arai W."/>
            <person name="Tsubouchi T."/>
            <person name="Morono Y."/>
            <person name="Uchiyama I."/>
            <person name="Ito T."/>
            <person name="Fujiyama A."/>
            <person name="Inagaki F."/>
            <person name="Takami H."/>
        </authorList>
    </citation>
    <scope>NUCLEOTIDE SEQUENCE</scope>
    <source>
        <strain evidence="4">Expedition CK06-06</strain>
    </source>
</reference>
<dbReference type="PANTHER" id="PTHR46509">
    <property type="entry name" value="PHOSPHOADENOSINE PHOSPHOSULFATE REDUCTASE"/>
    <property type="match status" value="1"/>
</dbReference>
<name>X0XA24_9ZZZZ</name>
<evidence type="ECO:0000259" key="3">
    <source>
        <dbReference type="Pfam" id="PF01507"/>
    </source>
</evidence>
<comment type="caution">
    <text evidence="4">The sequence shown here is derived from an EMBL/GenBank/DDBJ whole genome shotgun (WGS) entry which is preliminary data.</text>
</comment>
<sequence length="115" mass="13154">HKIAPLMQGITDLGFDAFLAGIRGVEHEERAKETIFSPRENHIRVHPLLFWRSEDVLEYAKKNDLECNPLYAEGYTSLGCVACTDKNLDPNAHERAGRGEVREKIMERLRNLGYT</sequence>
<dbReference type="PANTHER" id="PTHR46509:SF1">
    <property type="entry name" value="PHOSPHOADENOSINE PHOSPHOSULFATE REDUCTASE"/>
    <property type="match status" value="1"/>
</dbReference>
<gene>
    <name evidence="4" type="ORF">S01H1_68612</name>
</gene>
<dbReference type="InterPro" id="IPR002500">
    <property type="entry name" value="PAPS_reduct_dom"/>
</dbReference>
<organism evidence="4">
    <name type="scientific">marine sediment metagenome</name>
    <dbReference type="NCBI Taxonomy" id="412755"/>
    <lineage>
        <taxon>unclassified sequences</taxon>
        <taxon>metagenomes</taxon>
        <taxon>ecological metagenomes</taxon>
    </lineage>
</organism>
<evidence type="ECO:0000256" key="1">
    <source>
        <dbReference type="ARBA" id="ARBA00009732"/>
    </source>
</evidence>
<protein>
    <recommendedName>
        <fullName evidence="3">Phosphoadenosine phosphosulphate reductase domain-containing protein</fullName>
    </recommendedName>
</protein>